<dbReference type="Proteomes" id="UP000184233">
    <property type="component" value="Unassembled WGS sequence"/>
</dbReference>
<dbReference type="InterPro" id="IPR013766">
    <property type="entry name" value="Thioredoxin_domain"/>
</dbReference>
<dbReference type="GO" id="GO:0016209">
    <property type="term" value="F:antioxidant activity"/>
    <property type="evidence" value="ECO:0007669"/>
    <property type="project" value="InterPro"/>
</dbReference>
<dbReference type="AlphaFoldDB" id="A0A1M3L3W5"/>
<dbReference type="InterPro" id="IPR050553">
    <property type="entry name" value="Thioredoxin_ResA/DsbE_sf"/>
</dbReference>
<dbReference type="PANTHER" id="PTHR42852">
    <property type="entry name" value="THIOL:DISULFIDE INTERCHANGE PROTEIN DSBE"/>
    <property type="match status" value="1"/>
</dbReference>
<dbReference type="PROSITE" id="PS51352">
    <property type="entry name" value="THIOREDOXIN_2"/>
    <property type="match status" value="1"/>
</dbReference>
<evidence type="ECO:0000259" key="1">
    <source>
        <dbReference type="PROSITE" id="PS51352"/>
    </source>
</evidence>
<dbReference type="Pfam" id="PF00578">
    <property type="entry name" value="AhpC-TSA"/>
    <property type="match status" value="1"/>
</dbReference>
<protein>
    <recommendedName>
        <fullName evidence="1">Thioredoxin domain-containing protein</fullName>
    </recommendedName>
</protein>
<dbReference type="Gene3D" id="3.40.30.10">
    <property type="entry name" value="Glutaredoxin"/>
    <property type="match status" value="1"/>
</dbReference>
<organism evidence="2 3">
    <name type="scientific">Candidatus Kapaibacterium thiocyanatum</name>
    <dbReference type="NCBI Taxonomy" id="1895771"/>
    <lineage>
        <taxon>Bacteria</taxon>
        <taxon>Pseudomonadati</taxon>
        <taxon>Candidatus Kapaibacteriota</taxon>
        <taxon>Candidatus Kapaibacteriia</taxon>
        <taxon>Candidatus Kapaibacteriales</taxon>
        <taxon>Candidatus Kapaibacteriaceae</taxon>
        <taxon>Candidatus Kapaibacterium</taxon>
    </lineage>
</organism>
<dbReference type="PANTHER" id="PTHR42852:SF17">
    <property type="entry name" value="THIOREDOXIN-LIKE PROTEIN HI_1115"/>
    <property type="match status" value="1"/>
</dbReference>
<dbReference type="InterPro" id="IPR036249">
    <property type="entry name" value="Thioredoxin-like_sf"/>
</dbReference>
<accession>A0A1M3L3W5</accession>
<evidence type="ECO:0000313" key="2">
    <source>
        <dbReference type="EMBL" id="OJX60046.1"/>
    </source>
</evidence>
<name>A0A1M3L3W5_9BACT</name>
<feature type="domain" description="Thioredoxin" evidence="1">
    <location>
        <begin position="5"/>
        <end position="149"/>
    </location>
</feature>
<dbReference type="SUPFAM" id="SSF52833">
    <property type="entry name" value="Thioredoxin-like"/>
    <property type="match status" value="1"/>
</dbReference>
<dbReference type="GO" id="GO:0016491">
    <property type="term" value="F:oxidoreductase activity"/>
    <property type="evidence" value="ECO:0007669"/>
    <property type="project" value="InterPro"/>
</dbReference>
<dbReference type="EMBL" id="MKVH01000008">
    <property type="protein sequence ID" value="OJX60046.1"/>
    <property type="molecule type" value="Genomic_DNA"/>
</dbReference>
<dbReference type="InterPro" id="IPR000866">
    <property type="entry name" value="AhpC/TSA"/>
</dbReference>
<gene>
    <name evidence="2" type="ORF">BGO89_08375</name>
</gene>
<evidence type="ECO:0000313" key="3">
    <source>
        <dbReference type="Proteomes" id="UP000184233"/>
    </source>
</evidence>
<reference evidence="2 3" key="1">
    <citation type="submission" date="2016-09" db="EMBL/GenBank/DDBJ databases">
        <title>Genome-resolved meta-omics ties microbial dynamics to process performance in biotechnology for thiocyanate degradation.</title>
        <authorList>
            <person name="Kantor R.S."/>
            <person name="Huddy R.J."/>
            <person name="Iyer R."/>
            <person name="Thomas B.C."/>
            <person name="Brown C.T."/>
            <person name="Anantharaman K."/>
            <person name="Tringe S."/>
            <person name="Hettich R.L."/>
            <person name="Harrison S.T."/>
            <person name="Banfield J.F."/>
        </authorList>
    </citation>
    <scope>NUCLEOTIDE SEQUENCE [LARGE SCALE GENOMIC DNA]</scope>
    <source>
        <strain evidence="2">59-99</strain>
    </source>
</reference>
<dbReference type="CDD" id="cd02966">
    <property type="entry name" value="TlpA_like_family"/>
    <property type="match status" value="1"/>
</dbReference>
<proteinExistence type="predicted"/>
<dbReference type="STRING" id="1895771.BGO89_08375"/>
<sequence length="154" mass="17130">MSAQDSTQSSLPAVKIRNAAGELVNTADLSKSDAPVVISFWATWCKPCIQELNTYHGLYEQWRKDLGVTVVAVSIDDSRNAQKVPAFIKGRGWDFNVLLDVNGDFKRAMNVNNVPHTFLVKNGKIVWQHSAYAAGDEEDLEREIKKLLGRPTEG</sequence>
<comment type="caution">
    <text evidence="2">The sequence shown here is derived from an EMBL/GenBank/DDBJ whole genome shotgun (WGS) entry which is preliminary data.</text>
</comment>